<accession>E4MPG4</accession>
<dbReference type="CDD" id="cd01467">
    <property type="entry name" value="vWA_BatA_type"/>
    <property type="match status" value="1"/>
</dbReference>
<feature type="domain" description="VWFA" evidence="6">
    <location>
        <begin position="100"/>
        <end position="294"/>
    </location>
</feature>
<organism evidence="7 8">
    <name type="scientific">Capnocytophaga ochracea F0287</name>
    <dbReference type="NCBI Taxonomy" id="873517"/>
    <lineage>
        <taxon>Bacteria</taxon>
        <taxon>Pseudomonadati</taxon>
        <taxon>Bacteroidota</taxon>
        <taxon>Flavobacteriia</taxon>
        <taxon>Flavobacteriales</taxon>
        <taxon>Flavobacteriaceae</taxon>
        <taxon>Capnocytophaga</taxon>
    </lineage>
</organism>
<dbReference type="PROSITE" id="PS50234">
    <property type="entry name" value="VWFA"/>
    <property type="match status" value="1"/>
</dbReference>
<evidence type="ECO:0000256" key="1">
    <source>
        <dbReference type="ARBA" id="ARBA00022475"/>
    </source>
</evidence>
<dbReference type="Pfam" id="PF07584">
    <property type="entry name" value="BatA"/>
    <property type="match status" value="1"/>
</dbReference>
<name>E4MPG4_CAPOC</name>
<dbReference type="eggNOG" id="COG2304">
    <property type="taxonomic scope" value="Bacteria"/>
</dbReference>
<dbReference type="InterPro" id="IPR002035">
    <property type="entry name" value="VWF_A"/>
</dbReference>
<feature type="transmembrane region" description="Helical" evidence="5">
    <location>
        <begin position="314"/>
        <end position="331"/>
    </location>
</feature>
<dbReference type="PANTHER" id="PTHR22550">
    <property type="entry name" value="SPORE GERMINATION PROTEIN"/>
    <property type="match status" value="1"/>
</dbReference>
<dbReference type="EMBL" id="AEOH01000006">
    <property type="protein sequence ID" value="EFS98384.1"/>
    <property type="molecule type" value="Genomic_DNA"/>
</dbReference>
<dbReference type="SUPFAM" id="SSF53300">
    <property type="entry name" value="vWA-like"/>
    <property type="match status" value="1"/>
</dbReference>
<proteinExistence type="predicted"/>
<evidence type="ECO:0000256" key="3">
    <source>
        <dbReference type="ARBA" id="ARBA00022989"/>
    </source>
</evidence>
<gene>
    <name evidence="7" type="primary">batA</name>
    <name evidence="7" type="ORF">HMPREF1977_0276</name>
</gene>
<dbReference type="PANTHER" id="PTHR22550:SF5">
    <property type="entry name" value="LEUCINE ZIPPER PROTEIN 4"/>
    <property type="match status" value="1"/>
</dbReference>
<dbReference type="InterPro" id="IPR024163">
    <property type="entry name" value="Aerotolerance_reg_N"/>
</dbReference>
<keyword evidence="1" id="KW-1003">Cell membrane</keyword>
<dbReference type="InterPro" id="IPR050768">
    <property type="entry name" value="UPF0353/GerABKA_families"/>
</dbReference>
<evidence type="ECO:0000256" key="5">
    <source>
        <dbReference type="SAM" id="Phobius"/>
    </source>
</evidence>
<evidence type="ECO:0000259" key="6">
    <source>
        <dbReference type="PROSITE" id="PS50234"/>
    </source>
</evidence>
<dbReference type="Proteomes" id="UP000005391">
    <property type="component" value="Unassembled WGS sequence"/>
</dbReference>
<feature type="transmembrane region" description="Helical" evidence="5">
    <location>
        <begin position="20"/>
        <end position="36"/>
    </location>
</feature>
<evidence type="ECO:0000313" key="8">
    <source>
        <dbReference type="Proteomes" id="UP000005391"/>
    </source>
</evidence>
<reference evidence="7 8" key="1">
    <citation type="submission" date="2010-10" db="EMBL/GenBank/DDBJ databases">
        <authorList>
            <person name="Muzny D."/>
            <person name="Qin X."/>
            <person name="Deng J."/>
            <person name="Jiang H."/>
            <person name="Liu Y."/>
            <person name="Qu J."/>
            <person name="Song X.-Z."/>
            <person name="Zhang L."/>
            <person name="Thornton R."/>
            <person name="Coyle M."/>
            <person name="Francisco L."/>
            <person name="Jackson L."/>
            <person name="Javaid M."/>
            <person name="Korchina V."/>
            <person name="Kovar C."/>
            <person name="Mata R."/>
            <person name="Mathew T."/>
            <person name="Ngo R."/>
            <person name="Nguyen L."/>
            <person name="Nguyen N."/>
            <person name="Okwuonu G."/>
            <person name="Ongeri F."/>
            <person name="Pham C."/>
            <person name="Simmons D."/>
            <person name="Wilczek-Boney K."/>
            <person name="Hale W."/>
            <person name="Jakkamsetti A."/>
            <person name="Pham P."/>
            <person name="Ruth R."/>
            <person name="San Lucas F."/>
            <person name="Warren J."/>
            <person name="Zhang J."/>
            <person name="Zhao Z."/>
            <person name="Zhou C."/>
            <person name="Zhu D."/>
            <person name="Lee S."/>
            <person name="Bess C."/>
            <person name="Blankenburg K."/>
            <person name="Forbes L."/>
            <person name="Fu Q."/>
            <person name="Gubbala S."/>
            <person name="Hirani K."/>
            <person name="Jayaseelan J.C."/>
            <person name="Lara F."/>
            <person name="Munidasa M."/>
            <person name="Palculict T."/>
            <person name="Patil S."/>
            <person name="Pu L.-L."/>
            <person name="Saada N."/>
            <person name="Tang L."/>
            <person name="Weissenberger G."/>
            <person name="Zhu Y."/>
            <person name="Hemphill L."/>
            <person name="Shang Y."/>
            <person name="Youmans B."/>
            <person name="Ayvaz T."/>
            <person name="Ross M."/>
            <person name="Santibanez J."/>
            <person name="Aqrawi P."/>
            <person name="Gross S."/>
            <person name="Joshi V."/>
            <person name="Fowler G."/>
            <person name="Nazareth L."/>
            <person name="Reid J."/>
            <person name="Worley K."/>
            <person name="Petrosino J."/>
            <person name="Highlander S."/>
            <person name="Gibbs R."/>
        </authorList>
    </citation>
    <scope>NUCLEOTIDE SEQUENCE [LARGE SCALE GENOMIC DNA]</scope>
    <source>
        <strain evidence="7 8">F0287</strain>
    </source>
</reference>
<dbReference type="SMART" id="SM00327">
    <property type="entry name" value="VWA"/>
    <property type="match status" value="1"/>
</dbReference>
<dbReference type="InterPro" id="IPR036465">
    <property type="entry name" value="vWFA_dom_sf"/>
</dbReference>
<keyword evidence="2 5" id="KW-0812">Transmembrane</keyword>
<dbReference type="HOGENOM" id="CLU_024570_0_0_10"/>
<keyword evidence="3 5" id="KW-1133">Transmembrane helix</keyword>
<keyword evidence="4 5" id="KW-0472">Membrane</keyword>
<dbReference type="InterPro" id="IPR033881">
    <property type="entry name" value="vWA_BatA_type"/>
</dbReference>
<evidence type="ECO:0000313" key="7">
    <source>
        <dbReference type="EMBL" id="EFS98384.1"/>
    </source>
</evidence>
<protein>
    <submittedName>
        <fullName evidence="7">von Willebrand factor type A domain protein</fullName>
    </submittedName>
</protein>
<sequence length="340" mass="38430">MYLKQNNMLKNITFANPQFFWLLLVLPLMVVWYWYWNKKSKPNVTISSTIAFKKMGAWKDHLYHSLFALRLLAVALLIIALARPQTHSENAHTKITDGIDIVMAIDVSASMLSKDLKPNRFEALKKVASQFVKDRPNDRIGLVIYAGESYTKTPVTTDKGIILNALSELTYGQIEDGTAIGMGLATAVNRLKESKAKSRVIILLTDGVNNTGFIDPQTAAELAAEYGIRVYTIGIGSNGTALSPYALNPDGSIMYRMLQVEIDEPLMKKIAEVTHGRYFRATDNQKLQQIYNEINKMETTKIEEFKYTEVDEKFRPLAIIAVVLLLLEFLLKNTIFRNEI</sequence>
<dbReference type="Gene3D" id="3.40.50.410">
    <property type="entry name" value="von Willebrand factor, type A domain"/>
    <property type="match status" value="1"/>
</dbReference>
<evidence type="ECO:0000256" key="4">
    <source>
        <dbReference type="ARBA" id="ARBA00023136"/>
    </source>
</evidence>
<dbReference type="AlphaFoldDB" id="E4MPG4"/>
<feature type="transmembrane region" description="Helical" evidence="5">
    <location>
        <begin position="62"/>
        <end position="82"/>
    </location>
</feature>
<evidence type="ECO:0000256" key="2">
    <source>
        <dbReference type="ARBA" id="ARBA00022692"/>
    </source>
</evidence>
<dbReference type="Pfam" id="PF00092">
    <property type="entry name" value="VWA"/>
    <property type="match status" value="1"/>
</dbReference>
<comment type="caution">
    <text evidence="7">The sequence shown here is derived from an EMBL/GenBank/DDBJ whole genome shotgun (WGS) entry which is preliminary data.</text>
</comment>